<keyword evidence="3" id="KW-1185">Reference proteome</keyword>
<accession>A0ABP9H3K0</accession>
<name>A0ABP9H3K0_9ACTN</name>
<sequence length="96" mass="9544">MGPAGGGGAPDLRGGWAEGSGPVADVTDWVGWTGVDRGAYVVCAGVGGKPREVGACRGRGEGGRVRMGELPGVSVGRERIRLVPSVSPAALFAGRA</sequence>
<dbReference type="Proteomes" id="UP001500466">
    <property type="component" value="Unassembled WGS sequence"/>
</dbReference>
<evidence type="ECO:0000313" key="3">
    <source>
        <dbReference type="Proteomes" id="UP001500466"/>
    </source>
</evidence>
<reference evidence="3" key="1">
    <citation type="journal article" date="2019" name="Int. J. Syst. Evol. Microbiol.">
        <title>The Global Catalogue of Microorganisms (GCM) 10K type strain sequencing project: providing services to taxonomists for standard genome sequencing and annotation.</title>
        <authorList>
            <consortium name="The Broad Institute Genomics Platform"/>
            <consortium name="The Broad Institute Genome Sequencing Center for Infectious Disease"/>
            <person name="Wu L."/>
            <person name="Ma J."/>
        </authorList>
    </citation>
    <scope>NUCLEOTIDE SEQUENCE [LARGE SCALE GENOMIC DNA]</scope>
    <source>
        <strain evidence="3">JCM 17986</strain>
    </source>
</reference>
<evidence type="ECO:0000256" key="1">
    <source>
        <dbReference type="SAM" id="MobiDB-lite"/>
    </source>
</evidence>
<organism evidence="2 3">
    <name type="scientific">Yinghuangia aomiensis</name>
    <dbReference type="NCBI Taxonomy" id="676205"/>
    <lineage>
        <taxon>Bacteria</taxon>
        <taxon>Bacillati</taxon>
        <taxon>Actinomycetota</taxon>
        <taxon>Actinomycetes</taxon>
        <taxon>Kitasatosporales</taxon>
        <taxon>Streptomycetaceae</taxon>
        <taxon>Yinghuangia</taxon>
    </lineage>
</organism>
<proteinExistence type="predicted"/>
<comment type="caution">
    <text evidence="2">The sequence shown here is derived from an EMBL/GenBank/DDBJ whole genome shotgun (WGS) entry which is preliminary data.</text>
</comment>
<protein>
    <submittedName>
        <fullName evidence="2">Uncharacterized protein</fullName>
    </submittedName>
</protein>
<evidence type="ECO:0000313" key="2">
    <source>
        <dbReference type="EMBL" id="GAA4960779.1"/>
    </source>
</evidence>
<feature type="region of interest" description="Disordered" evidence="1">
    <location>
        <begin position="1"/>
        <end position="20"/>
    </location>
</feature>
<gene>
    <name evidence="2" type="ORF">GCM10023205_25170</name>
</gene>
<dbReference type="EMBL" id="BAABHS010000007">
    <property type="protein sequence ID" value="GAA4960779.1"/>
    <property type="molecule type" value="Genomic_DNA"/>
</dbReference>